<feature type="domain" description="Histidine kinase" evidence="10">
    <location>
        <begin position="44"/>
        <end position="268"/>
    </location>
</feature>
<dbReference type="Pfam" id="PF00512">
    <property type="entry name" value="HisKA"/>
    <property type="match status" value="1"/>
</dbReference>
<dbReference type="InterPro" id="IPR003661">
    <property type="entry name" value="HisK_dim/P_dom"/>
</dbReference>
<dbReference type="SMART" id="SM00387">
    <property type="entry name" value="HATPase_c"/>
    <property type="match status" value="1"/>
</dbReference>
<dbReference type="Gene3D" id="1.10.287.130">
    <property type="match status" value="1"/>
</dbReference>
<dbReference type="OrthoDB" id="9786919at2"/>
<dbReference type="InterPro" id="IPR003594">
    <property type="entry name" value="HATPase_dom"/>
</dbReference>
<reference evidence="11 12" key="1">
    <citation type="submission" date="2018-11" db="EMBL/GenBank/DDBJ databases">
        <title>Trebonia kvetii gen.nov., sp.nov., a novel acidophilic actinobacterium, and proposal of the new actinobacterial family Treboniaceae fam. nov.</title>
        <authorList>
            <person name="Rapoport D."/>
            <person name="Sagova-Mareckova M."/>
            <person name="Sedlacek I."/>
            <person name="Provaznik J."/>
            <person name="Kralova S."/>
            <person name="Pavlinic D."/>
            <person name="Benes V."/>
            <person name="Kopecky J."/>
        </authorList>
    </citation>
    <scope>NUCLEOTIDE SEQUENCE [LARGE SCALE GENOMIC DNA]</scope>
    <source>
        <strain evidence="11 12">15Tr583</strain>
    </source>
</reference>
<evidence type="ECO:0000256" key="5">
    <source>
        <dbReference type="ARBA" id="ARBA00022679"/>
    </source>
</evidence>
<dbReference type="SUPFAM" id="SSF55874">
    <property type="entry name" value="ATPase domain of HSP90 chaperone/DNA topoisomerase II/histidine kinase"/>
    <property type="match status" value="1"/>
</dbReference>
<sequence>MTNLHERLALAGPDDDVRELADMIDSLFARLDASLQAQRQFVANASHELRTPLARSRTLLEVALRDPGATPDSLRAACERAIAAGAEQERLIEALLILARGQRGLARREPLDLAAITRDVLAARGAEITARGLDVQVELSPALLAGDAALAERAVANLVDNAFLHNVPGGTVWVSVESDGGRAVLTVGNTGAEIGPDAVGRLLLPFQRGGPPGSSRTRSRSRSGGDDGLGLGLSIVAAIAAAHESGLSITPRLDGGGLTARLAFPPAPAITLITPVLVGGGRTDDECTVWPAGAGQTVHS</sequence>
<evidence type="ECO:0000256" key="9">
    <source>
        <dbReference type="SAM" id="MobiDB-lite"/>
    </source>
</evidence>
<dbReference type="PROSITE" id="PS50109">
    <property type="entry name" value="HIS_KIN"/>
    <property type="match status" value="1"/>
</dbReference>
<dbReference type="SMART" id="SM00388">
    <property type="entry name" value="HisKA"/>
    <property type="match status" value="1"/>
</dbReference>
<evidence type="ECO:0000259" key="10">
    <source>
        <dbReference type="PROSITE" id="PS50109"/>
    </source>
</evidence>
<evidence type="ECO:0000256" key="1">
    <source>
        <dbReference type="ARBA" id="ARBA00000085"/>
    </source>
</evidence>
<dbReference type="PANTHER" id="PTHR45436">
    <property type="entry name" value="SENSOR HISTIDINE KINASE YKOH"/>
    <property type="match status" value="1"/>
</dbReference>
<dbReference type="EC" id="2.7.13.3" evidence="3"/>
<dbReference type="CDD" id="cd00075">
    <property type="entry name" value="HATPase"/>
    <property type="match status" value="1"/>
</dbReference>
<evidence type="ECO:0000256" key="8">
    <source>
        <dbReference type="ARBA" id="ARBA00022989"/>
    </source>
</evidence>
<gene>
    <name evidence="11" type="ORF">EAS64_00575</name>
</gene>
<dbReference type="Gene3D" id="3.30.565.10">
    <property type="entry name" value="Histidine kinase-like ATPase, C-terminal domain"/>
    <property type="match status" value="1"/>
</dbReference>
<comment type="catalytic activity">
    <reaction evidence="1">
        <text>ATP + protein L-histidine = ADP + protein N-phospho-L-histidine.</text>
        <dbReference type="EC" id="2.7.13.3"/>
    </reaction>
</comment>
<keyword evidence="5" id="KW-0808">Transferase</keyword>
<dbReference type="AlphaFoldDB" id="A0A6P2C8X4"/>
<proteinExistence type="predicted"/>
<feature type="region of interest" description="Disordered" evidence="9">
    <location>
        <begin position="207"/>
        <end position="226"/>
    </location>
</feature>
<keyword evidence="8" id="KW-1133">Transmembrane helix</keyword>
<evidence type="ECO:0000256" key="4">
    <source>
        <dbReference type="ARBA" id="ARBA00022553"/>
    </source>
</evidence>
<dbReference type="SUPFAM" id="SSF47384">
    <property type="entry name" value="Homodimeric domain of signal transducing histidine kinase"/>
    <property type="match status" value="1"/>
</dbReference>
<keyword evidence="7 11" id="KW-0418">Kinase</keyword>
<dbReference type="Proteomes" id="UP000460272">
    <property type="component" value="Unassembled WGS sequence"/>
</dbReference>
<keyword evidence="4" id="KW-0597">Phosphoprotein</keyword>
<protein>
    <recommendedName>
        <fullName evidence="3">histidine kinase</fullName>
        <ecNumber evidence="3">2.7.13.3</ecNumber>
    </recommendedName>
</protein>
<dbReference type="InterPro" id="IPR050428">
    <property type="entry name" value="TCS_sensor_his_kinase"/>
</dbReference>
<dbReference type="InterPro" id="IPR036097">
    <property type="entry name" value="HisK_dim/P_sf"/>
</dbReference>
<evidence type="ECO:0000256" key="7">
    <source>
        <dbReference type="ARBA" id="ARBA00022777"/>
    </source>
</evidence>
<name>A0A6P2C8X4_9ACTN</name>
<organism evidence="11 12">
    <name type="scientific">Trebonia kvetii</name>
    <dbReference type="NCBI Taxonomy" id="2480626"/>
    <lineage>
        <taxon>Bacteria</taxon>
        <taxon>Bacillati</taxon>
        <taxon>Actinomycetota</taxon>
        <taxon>Actinomycetes</taxon>
        <taxon>Streptosporangiales</taxon>
        <taxon>Treboniaceae</taxon>
        <taxon>Trebonia</taxon>
    </lineage>
</organism>
<dbReference type="InterPro" id="IPR005467">
    <property type="entry name" value="His_kinase_dom"/>
</dbReference>
<keyword evidence="6" id="KW-0812">Transmembrane</keyword>
<keyword evidence="12" id="KW-1185">Reference proteome</keyword>
<comment type="caution">
    <text evidence="11">The sequence shown here is derived from an EMBL/GenBank/DDBJ whole genome shotgun (WGS) entry which is preliminary data.</text>
</comment>
<dbReference type="InterPro" id="IPR036890">
    <property type="entry name" value="HATPase_C_sf"/>
</dbReference>
<evidence type="ECO:0000313" key="12">
    <source>
        <dbReference type="Proteomes" id="UP000460272"/>
    </source>
</evidence>
<keyword evidence="8" id="KW-0472">Membrane</keyword>
<evidence type="ECO:0000256" key="3">
    <source>
        <dbReference type="ARBA" id="ARBA00012438"/>
    </source>
</evidence>
<dbReference type="Pfam" id="PF02518">
    <property type="entry name" value="HATPase_c"/>
    <property type="match status" value="1"/>
</dbReference>
<dbReference type="GO" id="GO:0005886">
    <property type="term" value="C:plasma membrane"/>
    <property type="evidence" value="ECO:0007669"/>
    <property type="project" value="UniProtKB-SubCell"/>
</dbReference>
<evidence type="ECO:0000256" key="6">
    <source>
        <dbReference type="ARBA" id="ARBA00022692"/>
    </source>
</evidence>
<evidence type="ECO:0000313" key="11">
    <source>
        <dbReference type="EMBL" id="TVZ06003.1"/>
    </source>
</evidence>
<dbReference type="EMBL" id="RPFW01000001">
    <property type="protein sequence ID" value="TVZ06003.1"/>
    <property type="molecule type" value="Genomic_DNA"/>
</dbReference>
<dbReference type="CDD" id="cd00082">
    <property type="entry name" value="HisKA"/>
    <property type="match status" value="1"/>
</dbReference>
<evidence type="ECO:0000256" key="2">
    <source>
        <dbReference type="ARBA" id="ARBA00004236"/>
    </source>
</evidence>
<dbReference type="PANTHER" id="PTHR45436:SF5">
    <property type="entry name" value="SENSOR HISTIDINE KINASE TRCS"/>
    <property type="match status" value="1"/>
</dbReference>
<dbReference type="GO" id="GO:0000155">
    <property type="term" value="F:phosphorelay sensor kinase activity"/>
    <property type="evidence" value="ECO:0007669"/>
    <property type="project" value="InterPro"/>
</dbReference>
<comment type="subcellular location">
    <subcellularLocation>
        <location evidence="2">Cell membrane</location>
    </subcellularLocation>
</comment>
<accession>A0A6P2C8X4</accession>